<keyword evidence="4" id="KW-1032">Host cell membrane</keyword>
<keyword evidence="13" id="KW-0449">Lipoprotein</keyword>
<evidence type="ECO:0000256" key="3">
    <source>
        <dbReference type="ARBA" id="ARBA00004563"/>
    </source>
</evidence>
<evidence type="ECO:0000256" key="6">
    <source>
        <dbReference type="ARBA" id="ARBA00022692"/>
    </source>
</evidence>
<evidence type="ECO:0000256" key="13">
    <source>
        <dbReference type="ARBA" id="ARBA00023288"/>
    </source>
</evidence>
<evidence type="ECO:0000256" key="7">
    <source>
        <dbReference type="ARBA" id="ARBA00022870"/>
    </source>
</evidence>
<keyword evidence="7" id="KW-1043">Host membrane</keyword>
<evidence type="ECO:0000256" key="10">
    <source>
        <dbReference type="ARBA" id="ARBA00023139"/>
    </source>
</evidence>
<dbReference type="InterPro" id="IPR018154">
    <property type="entry name" value="TLV/ENV_coat_polyprotein"/>
</dbReference>
<dbReference type="SUPFAM" id="SSF58069">
    <property type="entry name" value="Virus ectodomain"/>
    <property type="match status" value="1"/>
</dbReference>
<organism evidence="14 15">
    <name type="scientific">Cyprinus carpio</name>
    <name type="common">Common carp</name>
    <dbReference type="NCBI Taxonomy" id="7962"/>
    <lineage>
        <taxon>Eukaryota</taxon>
        <taxon>Metazoa</taxon>
        <taxon>Chordata</taxon>
        <taxon>Craniata</taxon>
        <taxon>Vertebrata</taxon>
        <taxon>Euteleostomi</taxon>
        <taxon>Actinopterygii</taxon>
        <taxon>Neopterygii</taxon>
        <taxon>Teleostei</taxon>
        <taxon>Ostariophysi</taxon>
        <taxon>Cypriniformes</taxon>
        <taxon>Cyprinidae</taxon>
        <taxon>Cyprininae</taxon>
        <taxon>Cyprinus</taxon>
    </lineage>
</organism>
<evidence type="ECO:0000313" key="14">
    <source>
        <dbReference type="Ensembl" id="ENSCCRP00020021787.1"/>
    </source>
</evidence>
<keyword evidence="11" id="KW-1015">Disulfide bond</keyword>
<dbReference type="PANTHER" id="PTHR10424:SF81">
    <property type="entry name" value="ERVV2 PROTEIN"/>
    <property type="match status" value="1"/>
</dbReference>
<keyword evidence="6" id="KW-0812">Transmembrane</keyword>
<keyword evidence="8" id="KW-1133">Transmembrane helix</keyword>
<evidence type="ECO:0000256" key="9">
    <source>
        <dbReference type="ARBA" id="ARBA00023136"/>
    </source>
</evidence>
<name>A0A8C2DDI8_CYPCA</name>
<comment type="subcellular location">
    <subcellularLocation>
        <location evidence="1">Host cell membrane</location>
        <topology evidence="1">Single-pass type I membrane protein</topology>
    </subcellularLocation>
    <subcellularLocation>
        <location evidence="2">Host endomembrane system</location>
        <topology evidence="2">Peripheral membrane protein</topology>
    </subcellularLocation>
    <subcellularLocation>
        <location evidence="3">Virion membrane</location>
        <topology evidence="3">Single-pass type I membrane protein</topology>
    </subcellularLocation>
</comment>
<evidence type="ECO:0000256" key="2">
    <source>
        <dbReference type="ARBA" id="ARBA00004531"/>
    </source>
</evidence>
<keyword evidence="10" id="KW-0564">Palmitate</keyword>
<evidence type="ECO:0000256" key="11">
    <source>
        <dbReference type="ARBA" id="ARBA00023157"/>
    </source>
</evidence>
<evidence type="ECO:0000313" key="15">
    <source>
        <dbReference type="Proteomes" id="UP000694701"/>
    </source>
</evidence>
<evidence type="ECO:0000256" key="1">
    <source>
        <dbReference type="ARBA" id="ARBA00004402"/>
    </source>
</evidence>
<evidence type="ECO:0000256" key="4">
    <source>
        <dbReference type="ARBA" id="ARBA00022511"/>
    </source>
</evidence>
<dbReference type="Gene3D" id="1.10.287.210">
    <property type="match status" value="1"/>
</dbReference>
<dbReference type="AlphaFoldDB" id="A0A8C2DDI8"/>
<protein>
    <submittedName>
        <fullName evidence="14">Uncharacterized protein</fullName>
    </submittedName>
</protein>
<evidence type="ECO:0000256" key="8">
    <source>
        <dbReference type="ARBA" id="ARBA00022989"/>
    </source>
</evidence>
<evidence type="ECO:0000256" key="5">
    <source>
        <dbReference type="ARBA" id="ARBA00022581"/>
    </source>
</evidence>
<accession>A0A8C2DDI8</accession>
<keyword evidence="5" id="KW-0945">Host-virus interaction</keyword>
<reference evidence="14" key="1">
    <citation type="submission" date="2025-08" db="UniProtKB">
        <authorList>
            <consortium name="Ensembl"/>
        </authorList>
    </citation>
    <scope>IDENTIFICATION</scope>
</reference>
<dbReference type="Ensembl" id="ENSCCRT00020023929.1">
    <property type="protein sequence ID" value="ENSCCRP00020021787.1"/>
    <property type="gene ID" value="ENSCCRG00020010196.1"/>
</dbReference>
<sequence length="386" mass="44057">MNGTASVKHTLEPRRVRDTANSYMASLSDAWMEHPYAMNMWWRLANHTVQEYGSQNCYVCAQFPHRTTGVDWWPHQDHNTSTFMAMVAVAAADLDGNKIYKQSILFARRQLENDPNDKTTVCQGSNYEQGTGVIKNGYWQCGYKIYVSLPRRWTGTCALIQLHGGTIILPHEPRVFVRRKKRGLLNIVQDSPVPKNHRIWTIAKKLVSFVVPGIGVASLMEEVQVIRYELISFINTTKIMMEGINEELRGLRLTALQNRVVLDQITSSKGGVCVIVRETCCTYIPENDEDGHVIEEGIHNLTLMSKTLTDRETTSGSVGWGWFKGIFPGIFLVFCQMKHCIQKIRNTYQKETFIKHCKDLSRNFIFGYITHTTDTSKNSQRKGLLS</sequence>
<proteinExistence type="predicted"/>
<keyword evidence="9" id="KW-0472">Membrane</keyword>
<keyword evidence="12" id="KW-0325">Glycoprotein</keyword>
<evidence type="ECO:0000256" key="12">
    <source>
        <dbReference type="ARBA" id="ARBA00023180"/>
    </source>
</evidence>
<dbReference type="Proteomes" id="UP000694701">
    <property type="component" value="Unplaced"/>
</dbReference>
<dbReference type="Pfam" id="PF00429">
    <property type="entry name" value="TLV_coat"/>
    <property type="match status" value="1"/>
</dbReference>
<dbReference type="PANTHER" id="PTHR10424">
    <property type="entry name" value="VIRAL ENVELOPE PROTEIN"/>
    <property type="match status" value="1"/>
</dbReference>